<keyword evidence="4" id="KW-1185">Reference proteome</keyword>
<dbReference type="RefSeq" id="WP_143783017.1">
    <property type="nucleotide sequence ID" value="NZ_CP041616.1"/>
</dbReference>
<dbReference type="AlphaFoldDB" id="A0A516GA13"/>
<keyword evidence="2" id="KW-0812">Transmembrane</keyword>
<sequence length="88" mass="9661">MTFENGQVPPPPPQKKPTHNKRNGWLYVGLGVLFVLLGVLGFVGDTRGDLFNWIFIALGVANAVMGVSAIRQSRKTLDPFANQARRTP</sequence>
<keyword evidence="2" id="KW-0472">Membrane</keyword>
<feature type="region of interest" description="Disordered" evidence="1">
    <location>
        <begin position="1"/>
        <end position="20"/>
    </location>
</feature>
<organism evidence="3 4">
    <name type="scientific">Ornithinimicrobium ciconiae</name>
    <dbReference type="NCBI Taxonomy" id="2594265"/>
    <lineage>
        <taxon>Bacteria</taxon>
        <taxon>Bacillati</taxon>
        <taxon>Actinomycetota</taxon>
        <taxon>Actinomycetes</taxon>
        <taxon>Micrococcales</taxon>
        <taxon>Ornithinimicrobiaceae</taxon>
        <taxon>Ornithinimicrobium</taxon>
    </lineage>
</organism>
<dbReference type="Proteomes" id="UP000315395">
    <property type="component" value="Chromosome"/>
</dbReference>
<keyword evidence="2" id="KW-1133">Transmembrane helix</keyword>
<evidence type="ECO:0000256" key="1">
    <source>
        <dbReference type="SAM" id="MobiDB-lite"/>
    </source>
</evidence>
<feature type="transmembrane region" description="Helical" evidence="2">
    <location>
        <begin position="50"/>
        <end position="70"/>
    </location>
</feature>
<accession>A0A516GA13</accession>
<evidence type="ECO:0000256" key="2">
    <source>
        <dbReference type="SAM" id="Phobius"/>
    </source>
</evidence>
<dbReference type="EMBL" id="CP041616">
    <property type="protein sequence ID" value="QDO88342.1"/>
    <property type="molecule type" value="Genomic_DNA"/>
</dbReference>
<name>A0A516GA13_9MICO</name>
<evidence type="ECO:0000313" key="3">
    <source>
        <dbReference type="EMBL" id="QDO88342.1"/>
    </source>
</evidence>
<proteinExistence type="predicted"/>
<protein>
    <submittedName>
        <fullName evidence="3">Uncharacterized protein</fullName>
    </submittedName>
</protein>
<reference evidence="3 4" key="1">
    <citation type="submission" date="2019-07" db="EMBL/GenBank/DDBJ databases">
        <title>complete genome sequencing of Ornithinimicrobium sp. H23M54.</title>
        <authorList>
            <person name="Bae J.-W."/>
            <person name="Lee S.-Y."/>
        </authorList>
    </citation>
    <scope>NUCLEOTIDE SEQUENCE [LARGE SCALE GENOMIC DNA]</scope>
    <source>
        <strain evidence="3 4">H23M54</strain>
    </source>
</reference>
<evidence type="ECO:0000313" key="4">
    <source>
        <dbReference type="Proteomes" id="UP000315395"/>
    </source>
</evidence>
<feature type="transmembrane region" description="Helical" evidence="2">
    <location>
        <begin position="24"/>
        <end position="44"/>
    </location>
</feature>
<dbReference type="KEGG" id="orz:FNH13_08295"/>
<gene>
    <name evidence="3" type="ORF">FNH13_08295</name>
</gene>